<keyword evidence="2" id="KW-1185">Reference proteome</keyword>
<dbReference type="Proteomes" id="UP000215059">
    <property type="component" value="Unassembled WGS sequence"/>
</dbReference>
<dbReference type="AlphaFoldDB" id="A0A235FC76"/>
<dbReference type="OrthoDB" id="2736409at2"/>
<dbReference type="InterPro" id="IPR045424">
    <property type="entry name" value="DUF6509"/>
</dbReference>
<name>A0A235FC76_9BACL</name>
<reference evidence="1 2" key="1">
    <citation type="submission" date="2017-07" db="EMBL/GenBank/DDBJ databases">
        <title>Fictibacillus sp. nov. GDSW-R2A3 Genome sequencing and assembly.</title>
        <authorList>
            <person name="Mayilraj S."/>
        </authorList>
    </citation>
    <scope>NUCLEOTIDE SEQUENCE [LARGE SCALE GENOMIC DNA]</scope>
    <source>
        <strain evidence="1 2">GDSW-R2A3</strain>
    </source>
</reference>
<organism evidence="1 2">
    <name type="scientific">Fictibacillus aquaticus</name>
    <dbReference type="NCBI Taxonomy" id="2021314"/>
    <lineage>
        <taxon>Bacteria</taxon>
        <taxon>Bacillati</taxon>
        <taxon>Bacillota</taxon>
        <taxon>Bacilli</taxon>
        <taxon>Bacillales</taxon>
        <taxon>Fictibacillaceae</taxon>
        <taxon>Fictibacillus</taxon>
    </lineage>
</organism>
<protein>
    <submittedName>
        <fullName evidence="1">Pullulanase</fullName>
    </submittedName>
</protein>
<dbReference type="EMBL" id="NOII01000001">
    <property type="protein sequence ID" value="OYD58634.1"/>
    <property type="molecule type" value="Genomic_DNA"/>
</dbReference>
<proteinExistence type="predicted"/>
<evidence type="ECO:0000313" key="2">
    <source>
        <dbReference type="Proteomes" id="UP000215059"/>
    </source>
</evidence>
<dbReference type="RefSeq" id="WP_094250595.1">
    <property type="nucleotide sequence ID" value="NZ_JBHLXL010000001.1"/>
</dbReference>
<accession>A0A235FC76</accession>
<comment type="caution">
    <text evidence="1">The sequence shown here is derived from an EMBL/GenBank/DDBJ whole genome shotgun (WGS) entry which is preliminary data.</text>
</comment>
<gene>
    <name evidence="1" type="ORF">CGZ90_01660</name>
</gene>
<sequence>MSNVNITRHDFEQLKDPTGILSGERYEFVIHFEVEEDDELFSENGLYIKLIFAVEGEETRIAQYQLFENITNKQLDFELEDEELQTFHDFCRQNVQ</sequence>
<evidence type="ECO:0000313" key="1">
    <source>
        <dbReference type="EMBL" id="OYD58634.1"/>
    </source>
</evidence>
<dbReference type="Pfam" id="PF20119">
    <property type="entry name" value="DUF6509"/>
    <property type="match status" value="1"/>
</dbReference>